<keyword evidence="5" id="KW-1185">Reference proteome</keyword>
<keyword evidence="2" id="KW-0378">Hydrolase</keyword>
<evidence type="ECO:0000313" key="5">
    <source>
        <dbReference type="Proteomes" id="UP000018890"/>
    </source>
</evidence>
<dbReference type="STRING" id="1236970.JCM9140_3956"/>
<keyword evidence="1" id="KW-0479">Metal-binding</keyword>
<evidence type="ECO:0000256" key="2">
    <source>
        <dbReference type="ARBA" id="ARBA00022801"/>
    </source>
</evidence>
<dbReference type="PROSITE" id="PS51677">
    <property type="entry name" value="NODB"/>
    <property type="match status" value="1"/>
</dbReference>
<dbReference type="GO" id="GO:0016810">
    <property type="term" value="F:hydrolase activity, acting on carbon-nitrogen (but not peptide) bonds"/>
    <property type="evidence" value="ECO:0007669"/>
    <property type="project" value="InterPro"/>
</dbReference>
<dbReference type="GO" id="GO:0005975">
    <property type="term" value="P:carbohydrate metabolic process"/>
    <property type="evidence" value="ECO:0007669"/>
    <property type="project" value="InterPro"/>
</dbReference>
<dbReference type="InterPro" id="IPR011330">
    <property type="entry name" value="Glyco_hydro/deAcase_b/a-brl"/>
</dbReference>
<gene>
    <name evidence="4" type="ORF">JCM9140_3956</name>
</gene>
<dbReference type="AlphaFoldDB" id="W4Q714"/>
<organism evidence="4 5">
    <name type="scientific">Halalkalibacter wakoensis JCM 9140</name>
    <dbReference type="NCBI Taxonomy" id="1236970"/>
    <lineage>
        <taxon>Bacteria</taxon>
        <taxon>Bacillati</taxon>
        <taxon>Bacillota</taxon>
        <taxon>Bacilli</taxon>
        <taxon>Bacillales</taxon>
        <taxon>Bacillaceae</taxon>
        <taxon>Halalkalibacter</taxon>
    </lineage>
</organism>
<evidence type="ECO:0000259" key="3">
    <source>
        <dbReference type="PROSITE" id="PS51677"/>
    </source>
</evidence>
<dbReference type="SUPFAM" id="SSF88713">
    <property type="entry name" value="Glycoside hydrolase/deacetylase"/>
    <property type="match status" value="1"/>
</dbReference>
<dbReference type="InterPro" id="IPR002509">
    <property type="entry name" value="NODB_dom"/>
</dbReference>
<accession>W4Q714</accession>
<comment type="caution">
    <text evidence="4">The sequence shown here is derived from an EMBL/GenBank/DDBJ whole genome shotgun (WGS) entry which is preliminary data.</text>
</comment>
<name>W4Q714_9BACI</name>
<evidence type="ECO:0000313" key="4">
    <source>
        <dbReference type="EMBL" id="GAE27797.1"/>
    </source>
</evidence>
<dbReference type="CDD" id="cd10917">
    <property type="entry name" value="CE4_NodB_like_6s_7s"/>
    <property type="match status" value="1"/>
</dbReference>
<dbReference type="Pfam" id="PF01522">
    <property type="entry name" value="Polysacc_deac_1"/>
    <property type="match status" value="1"/>
</dbReference>
<dbReference type="Proteomes" id="UP000018890">
    <property type="component" value="Unassembled WGS sequence"/>
</dbReference>
<dbReference type="PANTHER" id="PTHR10587:SF133">
    <property type="entry name" value="CHITIN DEACETYLASE 1-RELATED"/>
    <property type="match status" value="1"/>
</dbReference>
<dbReference type="SUPFAM" id="SSF55383">
    <property type="entry name" value="Copper amine oxidase, domain N"/>
    <property type="match status" value="1"/>
</dbReference>
<dbReference type="PANTHER" id="PTHR10587">
    <property type="entry name" value="GLYCOSYL TRANSFERASE-RELATED"/>
    <property type="match status" value="1"/>
</dbReference>
<dbReference type="RefSeq" id="WP_162232210.1">
    <property type="nucleotide sequence ID" value="NZ_BAUT01000065.1"/>
</dbReference>
<dbReference type="Gene3D" id="3.20.20.370">
    <property type="entry name" value="Glycoside hydrolase/deacetylase"/>
    <property type="match status" value="1"/>
</dbReference>
<feature type="domain" description="NodB homology" evidence="3">
    <location>
        <begin position="113"/>
        <end position="295"/>
    </location>
</feature>
<reference evidence="4" key="1">
    <citation type="journal article" date="2014" name="Genome Announc.">
        <title>Draft Genome Sequences of Three Alkaliphilic Bacillus Strains, Bacillus wakoensis JCM 9140T, Bacillus akibai JCM 9157T, and Bacillus hemicellulosilyticus JCM 9152T.</title>
        <authorList>
            <person name="Yuki M."/>
            <person name="Oshima K."/>
            <person name="Suda W."/>
            <person name="Oshida Y."/>
            <person name="Kitamura K."/>
            <person name="Iida T."/>
            <person name="Hattori M."/>
            <person name="Ohkuma M."/>
        </authorList>
    </citation>
    <scope>NUCLEOTIDE SEQUENCE [LARGE SCALE GENOMIC DNA]</scope>
    <source>
        <strain evidence="4">JCM 9140</strain>
    </source>
</reference>
<dbReference type="InterPro" id="IPR050248">
    <property type="entry name" value="Polysacc_deacetylase_ArnD"/>
</dbReference>
<dbReference type="GO" id="GO:0046872">
    <property type="term" value="F:metal ion binding"/>
    <property type="evidence" value="ECO:0007669"/>
    <property type="project" value="UniProtKB-KW"/>
</dbReference>
<sequence length="308" mass="35307">MLVPALFFKHTGTLVDWNDEYRSVVFQANNRKFAVPINKTFTDDFDRSTGTWKRGALSTEAIEFQGEIFVPVVDVAKKLQMDVTYNSQQNRTFITTNISVKPNVFAKGQSTEKLVALTFDDGPENHYTPMILDVLKEKGVPATFFVVGQEVKTYPNMMRRIVNEGHGIANHTWSHPDLRKKWSSEVRKEIELTQQETQITVGRRSDLFRPPYGAYTKADMLIMNQLGMRNIMWSVDTLDWSGLSADQILEIVNRDVSPGGIILQHNFQYGRLLDGSVEALPRIIDDLQKRGYRFVTIQTLLEKQNTER</sequence>
<protein>
    <submittedName>
        <fullName evidence="4">Peptidoglycan N-acetylglucosamine deacetylase</fullName>
    </submittedName>
</protein>
<evidence type="ECO:0000256" key="1">
    <source>
        <dbReference type="ARBA" id="ARBA00022723"/>
    </source>
</evidence>
<dbReference type="GO" id="GO:0016020">
    <property type="term" value="C:membrane"/>
    <property type="evidence" value="ECO:0007669"/>
    <property type="project" value="TreeGrafter"/>
</dbReference>
<proteinExistence type="predicted"/>
<dbReference type="EMBL" id="BAUT01000065">
    <property type="protein sequence ID" value="GAE27797.1"/>
    <property type="molecule type" value="Genomic_DNA"/>
</dbReference>
<dbReference type="InterPro" id="IPR036582">
    <property type="entry name" value="Mao_N_sf"/>
</dbReference>